<dbReference type="Proteomes" id="UP000445000">
    <property type="component" value="Unassembled WGS sequence"/>
</dbReference>
<dbReference type="GO" id="GO:0003958">
    <property type="term" value="F:NADPH-hemoprotein reductase activity"/>
    <property type="evidence" value="ECO:0007669"/>
    <property type="project" value="UniProtKB-EC"/>
</dbReference>
<dbReference type="InterPro" id="IPR001433">
    <property type="entry name" value="OxRdtase_FAD/NAD-bd"/>
</dbReference>
<dbReference type="InterPro" id="IPR001094">
    <property type="entry name" value="Flavdoxin-like"/>
</dbReference>
<sequence length="460" mass="50552">MSELLAGLSDARLYSACVVVILYLTTSAYFLWPRRRPALVATGADRTAAPTLIAFASQTGFAAELANRTAQSLQAAGAPVMLASLQQVDDEILRQAKQALFVVSTTGEGDAPDPAAGFVRDVLDSSVPLKSLSYGVLALGDREYDNYCAFGHRIDQWLRHQGATALFDVIEVDNGDEGALRHWQHQLSVIGNSPDLPDWEAPRYDRWRLTARHQVNPGSAGDACFHIELQPQTNASATWQAGDIAEVDPRNSTWDEKLEPLPHREYSIASLPADGAIHLLVRQMRRPDGGPGLGSGWLTAGARVGDDVAVRVRTNPNFHAPQGDAPLILIGNGTGIAGLRALLKTRIGEERHRNWLIFGERNAAHDRFYGDEIERWRNEGKLERVDLVFSRDQAERRYVQHRVLECADDLKRWIDDGAAIYVCGSLQGMAPAVDAALSEVLGAGTLEELAISSRYRRDVY</sequence>
<dbReference type="PROSITE" id="PS50902">
    <property type="entry name" value="FLAVODOXIN_LIKE"/>
    <property type="match status" value="1"/>
</dbReference>
<evidence type="ECO:0000256" key="3">
    <source>
        <dbReference type="ARBA" id="ARBA00022982"/>
    </source>
</evidence>
<gene>
    <name evidence="8" type="ORF">GCM10011487_67690</name>
</gene>
<dbReference type="InterPro" id="IPR039261">
    <property type="entry name" value="FNR_nucleotide-bd"/>
</dbReference>
<dbReference type="Pfam" id="PF00258">
    <property type="entry name" value="Flavodoxin_1"/>
    <property type="match status" value="1"/>
</dbReference>
<dbReference type="GO" id="GO:0010181">
    <property type="term" value="F:FMN binding"/>
    <property type="evidence" value="ECO:0007669"/>
    <property type="project" value="InterPro"/>
</dbReference>
<feature type="domain" description="Flavodoxin-like" evidence="6">
    <location>
        <begin position="51"/>
        <end position="188"/>
    </location>
</feature>
<dbReference type="SUPFAM" id="SSF63380">
    <property type="entry name" value="Riboflavin synthase domain-like"/>
    <property type="match status" value="1"/>
</dbReference>
<dbReference type="GO" id="GO:0005829">
    <property type="term" value="C:cytosol"/>
    <property type="evidence" value="ECO:0007669"/>
    <property type="project" value="TreeGrafter"/>
</dbReference>
<dbReference type="RefSeq" id="WP_161816351.1">
    <property type="nucleotide sequence ID" value="NZ_BLJN01000010.1"/>
</dbReference>
<dbReference type="PANTHER" id="PTHR19384:SF17">
    <property type="entry name" value="NADPH--CYTOCHROME P450 REDUCTASE"/>
    <property type="match status" value="1"/>
</dbReference>
<keyword evidence="5" id="KW-0812">Transmembrane</keyword>
<organism evidence="8 9">
    <name type="scientific">Steroidobacter agaridevorans</name>
    <dbReference type="NCBI Taxonomy" id="2695856"/>
    <lineage>
        <taxon>Bacteria</taxon>
        <taxon>Pseudomonadati</taxon>
        <taxon>Pseudomonadota</taxon>
        <taxon>Gammaproteobacteria</taxon>
        <taxon>Steroidobacterales</taxon>
        <taxon>Steroidobacteraceae</taxon>
        <taxon>Steroidobacter</taxon>
    </lineage>
</organism>
<dbReference type="Gene3D" id="3.40.50.80">
    <property type="entry name" value="Nucleotide-binding domain of ferredoxin-NADP reductase (FNR) module"/>
    <property type="match status" value="1"/>
</dbReference>
<name>A0A829YNP0_9GAMM</name>
<dbReference type="CDD" id="cd06200">
    <property type="entry name" value="SiR_like1"/>
    <property type="match status" value="1"/>
</dbReference>
<evidence type="ECO:0000256" key="1">
    <source>
        <dbReference type="ARBA" id="ARBA00022630"/>
    </source>
</evidence>
<dbReference type="Gene3D" id="2.40.30.10">
    <property type="entry name" value="Translation factors"/>
    <property type="match status" value="1"/>
</dbReference>
<evidence type="ECO:0000256" key="4">
    <source>
        <dbReference type="ARBA" id="ARBA00023797"/>
    </source>
</evidence>
<dbReference type="PROSITE" id="PS51384">
    <property type="entry name" value="FAD_FR"/>
    <property type="match status" value="1"/>
</dbReference>
<dbReference type="Gene3D" id="3.40.50.360">
    <property type="match status" value="1"/>
</dbReference>
<keyword evidence="5" id="KW-1133">Transmembrane helix</keyword>
<dbReference type="InterPro" id="IPR017927">
    <property type="entry name" value="FAD-bd_FR_type"/>
</dbReference>
<keyword evidence="2" id="KW-0288">FMN</keyword>
<dbReference type="InterPro" id="IPR008254">
    <property type="entry name" value="Flavodoxin/NO_synth"/>
</dbReference>
<dbReference type="SUPFAM" id="SSF52343">
    <property type="entry name" value="Ferredoxin reductase-like, C-terminal NADP-linked domain"/>
    <property type="match status" value="1"/>
</dbReference>
<dbReference type="GO" id="GO:0050660">
    <property type="term" value="F:flavin adenine dinucleotide binding"/>
    <property type="evidence" value="ECO:0007669"/>
    <property type="project" value="TreeGrafter"/>
</dbReference>
<keyword evidence="5" id="KW-0472">Membrane</keyword>
<evidence type="ECO:0000256" key="5">
    <source>
        <dbReference type="SAM" id="Phobius"/>
    </source>
</evidence>
<dbReference type="EMBL" id="BLJN01000010">
    <property type="protein sequence ID" value="GFE84769.1"/>
    <property type="molecule type" value="Genomic_DNA"/>
</dbReference>
<accession>A0A829YNP0</accession>
<feature type="domain" description="FAD-binding FR-type" evidence="7">
    <location>
        <begin position="202"/>
        <end position="321"/>
    </location>
</feature>
<evidence type="ECO:0000256" key="2">
    <source>
        <dbReference type="ARBA" id="ARBA00022643"/>
    </source>
</evidence>
<dbReference type="PRINTS" id="PR00371">
    <property type="entry name" value="FPNCR"/>
</dbReference>
<keyword evidence="3" id="KW-0249">Electron transport</keyword>
<dbReference type="Pfam" id="PF00175">
    <property type="entry name" value="NAD_binding_1"/>
    <property type="match status" value="1"/>
</dbReference>
<reference evidence="9" key="1">
    <citation type="submission" date="2020-01" db="EMBL/GenBank/DDBJ databases">
        <title>'Steroidobacter agaridevorans' sp. nov., agar-degrading bacteria isolated from rhizosphere soils.</title>
        <authorList>
            <person name="Ikenaga M."/>
            <person name="Kataoka M."/>
            <person name="Murouchi A."/>
            <person name="Katsuragi S."/>
            <person name="Sakai M."/>
        </authorList>
    </citation>
    <scope>NUCLEOTIDE SEQUENCE [LARGE SCALE GENOMIC DNA]</scope>
    <source>
        <strain evidence="9">YU21-B</strain>
    </source>
</reference>
<keyword evidence="1" id="KW-0285">Flavoprotein</keyword>
<keyword evidence="9" id="KW-1185">Reference proteome</keyword>
<evidence type="ECO:0000259" key="6">
    <source>
        <dbReference type="PROSITE" id="PS50902"/>
    </source>
</evidence>
<dbReference type="SUPFAM" id="SSF52218">
    <property type="entry name" value="Flavoproteins"/>
    <property type="match status" value="1"/>
</dbReference>
<evidence type="ECO:0000313" key="9">
    <source>
        <dbReference type="Proteomes" id="UP000445000"/>
    </source>
</evidence>
<dbReference type="InterPro" id="IPR029039">
    <property type="entry name" value="Flavoprotein-like_sf"/>
</dbReference>
<feature type="transmembrane region" description="Helical" evidence="5">
    <location>
        <begin position="12"/>
        <end position="32"/>
    </location>
</feature>
<evidence type="ECO:0000259" key="7">
    <source>
        <dbReference type="PROSITE" id="PS51384"/>
    </source>
</evidence>
<proteinExistence type="predicted"/>
<dbReference type="InterPro" id="IPR001709">
    <property type="entry name" value="Flavoprot_Pyr_Nucl_cyt_Rdtase"/>
</dbReference>
<dbReference type="EC" id="1.6.2.4" evidence="4"/>
<dbReference type="InterPro" id="IPR017938">
    <property type="entry name" value="Riboflavin_synthase-like_b-brl"/>
</dbReference>
<dbReference type="PRINTS" id="PR00369">
    <property type="entry name" value="FLAVODOXIN"/>
</dbReference>
<dbReference type="PANTHER" id="PTHR19384">
    <property type="entry name" value="NITRIC OXIDE SYNTHASE-RELATED"/>
    <property type="match status" value="1"/>
</dbReference>
<comment type="caution">
    <text evidence="8">The sequence shown here is derived from an EMBL/GenBank/DDBJ whole genome shotgun (WGS) entry which is preliminary data.</text>
</comment>
<dbReference type="AlphaFoldDB" id="A0A829YNP0"/>
<keyword evidence="3" id="KW-0813">Transport</keyword>
<evidence type="ECO:0000313" key="8">
    <source>
        <dbReference type="EMBL" id="GFE84769.1"/>
    </source>
</evidence>
<protein>
    <recommendedName>
        <fullName evidence="4">NADPH--hemoprotein reductase</fullName>
        <ecNumber evidence="4">1.6.2.4</ecNumber>
    </recommendedName>
</protein>